<evidence type="ECO:0000256" key="1">
    <source>
        <dbReference type="SAM" id="Coils"/>
    </source>
</evidence>
<evidence type="ECO:0008006" key="5">
    <source>
        <dbReference type="Google" id="ProtNLM"/>
    </source>
</evidence>
<dbReference type="PANTHER" id="PTHR35163">
    <property type="entry name" value="OS02G0467300 PROTEIN"/>
    <property type="match status" value="1"/>
</dbReference>
<feature type="coiled-coil region" evidence="1">
    <location>
        <begin position="166"/>
        <end position="195"/>
    </location>
</feature>
<keyword evidence="1" id="KW-0175">Coiled coil</keyword>
<proteinExistence type="predicted"/>
<reference evidence="2" key="2">
    <citation type="submission" date="2017-06" db="EMBL/GenBank/DDBJ databases">
        <title>WGS assembly of Brachypodium distachyon.</title>
        <authorList>
            <consortium name="The International Brachypodium Initiative"/>
            <person name="Lucas S."/>
            <person name="Harmon-Smith M."/>
            <person name="Lail K."/>
            <person name="Tice H."/>
            <person name="Grimwood J."/>
            <person name="Bruce D."/>
            <person name="Barry K."/>
            <person name="Shu S."/>
            <person name="Lindquist E."/>
            <person name="Wang M."/>
            <person name="Pitluck S."/>
            <person name="Vogel J.P."/>
            <person name="Garvin D.F."/>
            <person name="Mockler T.C."/>
            <person name="Schmutz J."/>
            <person name="Rokhsar D."/>
            <person name="Bevan M.W."/>
        </authorList>
    </citation>
    <scope>NUCLEOTIDE SEQUENCE</scope>
    <source>
        <strain evidence="2">Bd21</strain>
    </source>
</reference>
<accession>A0A2K2D8T4</accession>
<keyword evidence="4" id="KW-1185">Reference proteome</keyword>
<organism evidence="2">
    <name type="scientific">Brachypodium distachyon</name>
    <name type="common">Purple false brome</name>
    <name type="synonym">Trachynia distachya</name>
    <dbReference type="NCBI Taxonomy" id="15368"/>
    <lineage>
        <taxon>Eukaryota</taxon>
        <taxon>Viridiplantae</taxon>
        <taxon>Streptophyta</taxon>
        <taxon>Embryophyta</taxon>
        <taxon>Tracheophyta</taxon>
        <taxon>Spermatophyta</taxon>
        <taxon>Magnoliopsida</taxon>
        <taxon>Liliopsida</taxon>
        <taxon>Poales</taxon>
        <taxon>Poaceae</taxon>
        <taxon>BOP clade</taxon>
        <taxon>Pooideae</taxon>
        <taxon>Stipodae</taxon>
        <taxon>Brachypodieae</taxon>
        <taxon>Brachypodium</taxon>
    </lineage>
</organism>
<gene>
    <name evidence="3" type="primary">LOC100836448</name>
    <name evidence="2" type="ORF">BRADI_2g15965v3</name>
</gene>
<dbReference type="RefSeq" id="XP_024314090.1">
    <property type="nucleotide sequence ID" value="XM_024458322.1"/>
</dbReference>
<dbReference type="Gramene" id="PNT70679">
    <property type="protein sequence ID" value="PNT70679"/>
    <property type="gene ID" value="BRADI_2g15965v3"/>
</dbReference>
<evidence type="ECO:0000313" key="2">
    <source>
        <dbReference type="EMBL" id="PNT70679.1"/>
    </source>
</evidence>
<dbReference type="Proteomes" id="UP000008810">
    <property type="component" value="Chromosome 2"/>
</dbReference>
<dbReference type="EMBL" id="CM000881">
    <property type="protein sequence ID" value="PNT70679.1"/>
    <property type="molecule type" value="Genomic_DNA"/>
</dbReference>
<dbReference type="EnsemblPlants" id="PNT70679">
    <property type="protein sequence ID" value="PNT70679"/>
    <property type="gene ID" value="BRADI_2g15965v3"/>
</dbReference>
<name>A0A2K2D8T4_BRADI</name>
<dbReference type="ExpressionAtlas" id="A0A2K2D8T4">
    <property type="expression patterns" value="baseline and differential"/>
</dbReference>
<protein>
    <recommendedName>
        <fullName evidence="5">Zinc finger GRF-type domain-containing protein</fullName>
    </recommendedName>
</protein>
<reference evidence="3" key="3">
    <citation type="submission" date="2018-08" db="UniProtKB">
        <authorList>
            <consortium name="EnsemblPlants"/>
        </authorList>
    </citation>
    <scope>IDENTIFICATION</scope>
    <source>
        <strain evidence="3">cv. Bd21</strain>
    </source>
</reference>
<evidence type="ECO:0000313" key="3">
    <source>
        <dbReference type="EnsemblPlants" id="PNT70679"/>
    </source>
</evidence>
<dbReference type="PANTHER" id="PTHR35163:SF12">
    <property type="entry name" value="OS05G0134500 PROTEIN"/>
    <property type="match status" value="1"/>
</dbReference>
<sequence>MDFAGSTVDPGPVLPDFRRCAFASPSRGTKSVHQEESYVDALVKASLQLVRKGLPVEVQCHGVRMLLPPRWIHMREFAAGAGENVVCHCLCLVKIRVAYEGTDAGRRLLACGFEDGVKCNFYQWLDPEWPGQMQHVLTKMWEEIDELKQSKRHEMHRLNQRNSVMHEQVRLAMQELEQEKKKAEEEKKMVEEEKK</sequence>
<reference evidence="2 3" key="1">
    <citation type="journal article" date="2010" name="Nature">
        <title>Genome sequencing and analysis of the model grass Brachypodium distachyon.</title>
        <authorList>
            <consortium name="International Brachypodium Initiative"/>
        </authorList>
    </citation>
    <scope>NUCLEOTIDE SEQUENCE [LARGE SCALE GENOMIC DNA]</scope>
    <source>
        <strain evidence="2 3">Bd21</strain>
    </source>
</reference>
<dbReference type="OrthoDB" id="696051at2759"/>
<evidence type="ECO:0000313" key="4">
    <source>
        <dbReference type="Proteomes" id="UP000008810"/>
    </source>
</evidence>
<dbReference type="GeneID" id="100836448"/>
<dbReference type="AlphaFoldDB" id="A0A2K2D8T4"/>